<dbReference type="AlphaFoldDB" id="A0AAF0Y4Z5"/>
<evidence type="ECO:0000313" key="4">
    <source>
        <dbReference type="Proteomes" id="UP000827549"/>
    </source>
</evidence>
<keyword evidence="4" id="KW-1185">Reference proteome</keyword>
<evidence type="ECO:0000256" key="1">
    <source>
        <dbReference type="SAM" id="MobiDB-lite"/>
    </source>
</evidence>
<feature type="region of interest" description="Disordered" evidence="1">
    <location>
        <begin position="43"/>
        <end position="87"/>
    </location>
</feature>
<organism evidence="3 4">
    <name type="scientific">Vanrija pseudolonga</name>
    <dbReference type="NCBI Taxonomy" id="143232"/>
    <lineage>
        <taxon>Eukaryota</taxon>
        <taxon>Fungi</taxon>
        <taxon>Dikarya</taxon>
        <taxon>Basidiomycota</taxon>
        <taxon>Agaricomycotina</taxon>
        <taxon>Tremellomycetes</taxon>
        <taxon>Trichosporonales</taxon>
        <taxon>Trichosporonaceae</taxon>
        <taxon>Vanrija</taxon>
    </lineage>
</organism>
<dbReference type="InterPro" id="IPR050309">
    <property type="entry name" value="Type-B_Carboxylest/Lipase"/>
</dbReference>
<name>A0AAF0Y4Z5_9TREE</name>
<proteinExistence type="predicted"/>
<dbReference type="Gene3D" id="3.40.50.1820">
    <property type="entry name" value="alpha/beta hydrolase"/>
    <property type="match status" value="1"/>
</dbReference>
<dbReference type="InterPro" id="IPR029058">
    <property type="entry name" value="AB_hydrolase_fold"/>
</dbReference>
<evidence type="ECO:0000259" key="2">
    <source>
        <dbReference type="Pfam" id="PF00135"/>
    </source>
</evidence>
<evidence type="ECO:0000313" key="3">
    <source>
        <dbReference type="EMBL" id="WOO78174.1"/>
    </source>
</evidence>
<dbReference type="EMBL" id="CP086714">
    <property type="protein sequence ID" value="WOO78174.1"/>
    <property type="molecule type" value="Genomic_DNA"/>
</dbReference>
<sequence length="454" mass="47603">MPTSTPTPTLTLPQGTYAGGQHYGAEYFRGVPYAGGVQRFRPPTRLTVDPRPSPIDARQQGPTPIAPPSRLSMVMGADRDSGPQSEEHSAVLSVYRPPGAAALPIFFWIHGGAFVSGSSQSSFYDGSRLARDANAVVVAVNYRLGALGFLYDPDTRHQPRPAESFGTLDLVAALEWVASHAAALGGDSGNITAFGQSAGGFLCAELLVLRPQLVARAIIQSSTASVLASVDDALAIRALAATFLPSGATFDTMSPEQAIAVHSQTAGALPAHNLDFGLGMPFFPVLPPSAGPGGGRPNHNPDVPGASDPRRVPVFVTYTANDGDVFRRMASQAGLSDAEIDALPPTALRSNPGWAAASVDYAHFLRQRGHAVSLAEWVWRPAGSAFGAVHTIDVPLLLGTQEAWAGTPMLGSESWDEVDAKGKVVRQAWGAFARGVWPASIDGVLDVLEEATAK</sequence>
<protein>
    <submittedName>
        <fullName evidence="3">Carboxylesterase</fullName>
    </submittedName>
</protein>
<dbReference type="Proteomes" id="UP000827549">
    <property type="component" value="Chromosome 1"/>
</dbReference>
<dbReference type="PANTHER" id="PTHR11559">
    <property type="entry name" value="CARBOXYLESTERASE"/>
    <property type="match status" value="1"/>
</dbReference>
<dbReference type="Pfam" id="PF00135">
    <property type="entry name" value="COesterase"/>
    <property type="match status" value="1"/>
</dbReference>
<feature type="domain" description="Carboxylesterase type B" evidence="2">
    <location>
        <begin position="10"/>
        <end position="233"/>
    </location>
</feature>
<feature type="compositionally biased region" description="Basic and acidic residues" evidence="1">
    <location>
        <begin position="77"/>
        <end position="87"/>
    </location>
</feature>
<gene>
    <name evidence="3" type="primary">Tfu_2427</name>
    <name evidence="3" type="ORF">LOC62_01G001724</name>
</gene>
<dbReference type="SUPFAM" id="SSF53474">
    <property type="entry name" value="alpha/beta-Hydrolases"/>
    <property type="match status" value="1"/>
</dbReference>
<feature type="region of interest" description="Disordered" evidence="1">
    <location>
        <begin position="288"/>
        <end position="308"/>
    </location>
</feature>
<reference evidence="3" key="1">
    <citation type="submission" date="2023-10" db="EMBL/GenBank/DDBJ databases">
        <authorList>
            <person name="Noh H."/>
        </authorList>
    </citation>
    <scope>NUCLEOTIDE SEQUENCE</scope>
    <source>
        <strain evidence="3">DUCC4014</strain>
    </source>
</reference>
<accession>A0AAF0Y4Z5</accession>
<dbReference type="InterPro" id="IPR002018">
    <property type="entry name" value="CarbesteraseB"/>
</dbReference>
<dbReference type="RefSeq" id="XP_062624206.1">
    <property type="nucleotide sequence ID" value="XM_062768222.1"/>
</dbReference>
<dbReference type="GeneID" id="87804979"/>